<dbReference type="SMART" id="SM00318">
    <property type="entry name" value="SNc"/>
    <property type="match status" value="1"/>
</dbReference>
<evidence type="ECO:0000256" key="2">
    <source>
        <dbReference type="ARBA" id="ARBA00022759"/>
    </source>
</evidence>
<dbReference type="SUPFAM" id="SSF50199">
    <property type="entry name" value="Staphylococcal nuclease"/>
    <property type="match status" value="1"/>
</dbReference>
<accession>A0ABR8PI73</accession>
<evidence type="ECO:0000256" key="5">
    <source>
        <dbReference type="SAM" id="Phobius"/>
    </source>
</evidence>
<feature type="region of interest" description="Disordered" evidence="4">
    <location>
        <begin position="224"/>
        <end position="250"/>
    </location>
</feature>
<dbReference type="PROSITE" id="PS01284">
    <property type="entry name" value="TNASE_2"/>
    <property type="match status" value="1"/>
</dbReference>
<dbReference type="PROSITE" id="PS50830">
    <property type="entry name" value="TNASE_3"/>
    <property type="match status" value="1"/>
</dbReference>
<dbReference type="Proteomes" id="UP000659496">
    <property type="component" value="Unassembled WGS sequence"/>
</dbReference>
<evidence type="ECO:0000256" key="3">
    <source>
        <dbReference type="ARBA" id="ARBA00022801"/>
    </source>
</evidence>
<feature type="domain" description="TNase-like" evidence="6">
    <location>
        <begin position="43"/>
        <end position="176"/>
    </location>
</feature>
<dbReference type="PANTHER" id="PTHR12302">
    <property type="entry name" value="EBNA2 BINDING PROTEIN P100"/>
    <property type="match status" value="1"/>
</dbReference>
<reference evidence="7 8" key="1">
    <citation type="submission" date="2020-08" db="EMBL/GenBank/DDBJ databases">
        <title>A Genomic Blueprint of the Chicken Gut Microbiome.</title>
        <authorList>
            <person name="Gilroy R."/>
            <person name="Ravi A."/>
            <person name="Getino M."/>
            <person name="Pursley I."/>
            <person name="Horton D.L."/>
            <person name="Alikhan N.-F."/>
            <person name="Baker D."/>
            <person name="Gharbi K."/>
            <person name="Hall N."/>
            <person name="Watson M."/>
            <person name="Adriaenssens E.M."/>
            <person name="Foster-Nyarko E."/>
            <person name="Jarju S."/>
            <person name="Secka A."/>
            <person name="Antonio M."/>
            <person name="Oren A."/>
            <person name="Chaudhuri R."/>
            <person name="La Ragione R.M."/>
            <person name="Hildebrand F."/>
            <person name="Pallen M.J."/>
        </authorList>
    </citation>
    <scope>NUCLEOTIDE SEQUENCE [LARGE SCALE GENOMIC DNA]</scope>
    <source>
        <strain evidence="7 8">Sa3CUA8</strain>
    </source>
</reference>
<keyword evidence="8" id="KW-1185">Reference proteome</keyword>
<dbReference type="InterPro" id="IPR016071">
    <property type="entry name" value="Staphylococal_nuclease_OB-fold"/>
</dbReference>
<keyword evidence="5" id="KW-0812">Transmembrane</keyword>
<comment type="caution">
    <text evidence="7">The sequence shown here is derived from an EMBL/GenBank/DDBJ whole genome shotgun (WGS) entry which is preliminary data.</text>
</comment>
<keyword evidence="3" id="KW-0378">Hydrolase</keyword>
<feature type="compositionally biased region" description="Basic and acidic residues" evidence="4">
    <location>
        <begin position="234"/>
        <end position="250"/>
    </location>
</feature>
<keyword evidence="2" id="KW-0255">Endonuclease</keyword>
<evidence type="ECO:0000313" key="8">
    <source>
        <dbReference type="Proteomes" id="UP000659496"/>
    </source>
</evidence>
<keyword evidence="5" id="KW-1133">Transmembrane helix</keyword>
<gene>
    <name evidence="7" type="ORF">H9659_05515</name>
</gene>
<feature type="region of interest" description="Disordered" evidence="4">
    <location>
        <begin position="185"/>
        <end position="212"/>
    </location>
</feature>
<keyword evidence="1" id="KW-0540">Nuclease</keyword>
<dbReference type="CDD" id="cd00175">
    <property type="entry name" value="SNc"/>
    <property type="match status" value="1"/>
</dbReference>
<evidence type="ECO:0000313" key="7">
    <source>
        <dbReference type="EMBL" id="MBD7907779.1"/>
    </source>
</evidence>
<dbReference type="InterPro" id="IPR035437">
    <property type="entry name" value="SNase_OB-fold_sf"/>
</dbReference>
<dbReference type="InterPro" id="IPR008613">
    <property type="entry name" value="Excalibur_Ca-bd_domain"/>
</dbReference>
<dbReference type="SMART" id="SM00894">
    <property type="entry name" value="Excalibur"/>
    <property type="match status" value="1"/>
</dbReference>
<dbReference type="Pfam" id="PF00565">
    <property type="entry name" value="SNase"/>
    <property type="match status" value="1"/>
</dbReference>
<organism evidence="7 8">
    <name type="scientific">Sporosarcina gallistercoris</name>
    <dbReference type="NCBI Taxonomy" id="2762245"/>
    <lineage>
        <taxon>Bacteria</taxon>
        <taxon>Bacillati</taxon>
        <taxon>Bacillota</taxon>
        <taxon>Bacilli</taxon>
        <taxon>Bacillales</taxon>
        <taxon>Caryophanaceae</taxon>
        <taxon>Sporosarcina</taxon>
    </lineage>
</organism>
<feature type="compositionally biased region" description="Polar residues" evidence="4">
    <location>
        <begin position="194"/>
        <end position="212"/>
    </location>
</feature>
<keyword evidence="5" id="KW-0472">Membrane</keyword>
<feature type="transmembrane region" description="Helical" evidence="5">
    <location>
        <begin position="12"/>
        <end position="31"/>
    </location>
</feature>
<dbReference type="Gene3D" id="2.40.50.90">
    <property type="match status" value="1"/>
</dbReference>
<dbReference type="Pfam" id="PF05901">
    <property type="entry name" value="Excalibur"/>
    <property type="match status" value="1"/>
</dbReference>
<dbReference type="InterPro" id="IPR002071">
    <property type="entry name" value="Thermonucl_AS"/>
</dbReference>
<evidence type="ECO:0000256" key="4">
    <source>
        <dbReference type="SAM" id="MobiDB-lite"/>
    </source>
</evidence>
<dbReference type="RefSeq" id="WP_191688939.1">
    <property type="nucleotide sequence ID" value="NZ_JACSQY010000003.1"/>
</dbReference>
<evidence type="ECO:0000259" key="6">
    <source>
        <dbReference type="PROSITE" id="PS50830"/>
    </source>
</evidence>
<evidence type="ECO:0000256" key="1">
    <source>
        <dbReference type="ARBA" id="ARBA00022722"/>
    </source>
</evidence>
<sequence>MAQKSRKTSKAKGSLSALVVAVILAGAYYIFSPEEDVSPSREGLIPVELVKTIDGDTIKIVYEGKETNVRYLLIDTPETNHPRLGKQPFGEEAKRRNQELINSGKLEIEFDIGQKYDKYGRLLAYIYIDGESVQEKLLAEGLARVAYVYPPNTRHLDDYEKVQNEAKKKGIGIWTLEDYATDRGFDSDTYPVKGNTSSKPESEKPSTQPTEQFANCTELRKVYPEGVKQGHPAYSERMDGDKDGVACEPR</sequence>
<proteinExistence type="predicted"/>
<dbReference type="EMBL" id="JACSQY010000003">
    <property type="protein sequence ID" value="MBD7907779.1"/>
    <property type="molecule type" value="Genomic_DNA"/>
</dbReference>
<name>A0ABR8PI73_9BACL</name>
<protein>
    <submittedName>
        <fullName evidence="7">Thermonuclease family protein</fullName>
    </submittedName>
</protein>
<dbReference type="PANTHER" id="PTHR12302:SF3">
    <property type="entry name" value="SERINE_THREONINE-PROTEIN KINASE 31"/>
    <property type="match status" value="1"/>
</dbReference>